<dbReference type="GO" id="GO:0030497">
    <property type="term" value="P:fatty acid elongation"/>
    <property type="evidence" value="ECO:0007669"/>
    <property type="project" value="UniProtKB-ARBA"/>
</dbReference>
<evidence type="ECO:0000256" key="11">
    <source>
        <dbReference type="PIRSR" id="PIRSR611284-2"/>
    </source>
</evidence>
<feature type="domain" description="Ketoreductase" evidence="13">
    <location>
        <begin position="9"/>
        <end position="188"/>
    </location>
</feature>
<evidence type="ECO:0000256" key="1">
    <source>
        <dbReference type="ARBA" id="ARBA00002607"/>
    </source>
</evidence>
<evidence type="ECO:0000256" key="2">
    <source>
        <dbReference type="ARBA" id="ARBA00005194"/>
    </source>
</evidence>
<dbReference type="NCBIfam" id="TIGR01830">
    <property type="entry name" value="3oxo_ACP_reduc"/>
    <property type="match status" value="1"/>
</dbReference>
<dbReference type="NCBIfam" id="NF009466">
    <property type="entry name" value="PRK12826.1-2"/>
    <property type="match status" value="1"/>
</dbReference>
<dbReference type="GO" id="GO:0004316">
    <property type="term" value="F:3-oxoacyl-[acyl-carrier-protein] reductase (NADPH) activity"/>
    <property type="evidence" value="ECO:0007669"/>
    <property type="project" value="UniProtKB-UniRule"/>
</dbReference>
<dbReference type="InterPro" id="IPR057326">
    <property type="entry name" value="KR_dom"/>
</dbReference>
<feature type="binding site" evidence="11">
    <location>
        <position position="92"/>
    </location>
    <ligand>
        <name>NADP(+)</name>
        <dbReference type="ChEBI" id="CHEBI:58349"/>
    </ligand>
</feature>
<dbReference type="GO" id="GO:0051287">
    <property type="term" value="F:NAD binding"/>
    <property type="evidence" value="ECO:0007669"/>
    <property type="project" value="UniProtKB-UniRule"/>
</dbReference>
<dbReference type="PRINTS" id="PR00080">
    <property type="entry name" value="SDRFAMILY"/>
</dbReference>
<evidence type="ECO:0000313" key="14">
    <source>
        <dbReference type="EMBL" id="PDH39093.1"/>
    </source>
</evidence>
<comment type="catalytic activity">
    <reaction evidence="12">
        <text>a (3R)-hydroxyacyl-[ACP] + NADP(+) = a 3-oxoacyl-[ACP] + NADPH + H(+)</text>
        <dbReference type="Rhea" id="RHEA:17397"/>
        <dbReference type="Rhea" id="RHEA-COMP:9916"/>
        <dbReference type="Rhea" id="RHEA-COMP:9945"/>
        <dbReference type="ChEBI" id="CHEBI:15378"/>
        <dbReference type="ChEBI" id="CHEBI:57783"/>
        <dbReference type="ChEBI" id="CHEBI:58349"/>
        <dbReference type="ChEBI" id="CHEBI:78776"/>
        <dbReference type="ChEBI" id="CHEBI:78827"/>
        <dbReference type="EC" id="1.1.1.100"/>
    </reaction>
</comment>
<comment type="caution">
    <text evidence="14">The sequence shown here is derived from an EMBL/GenBank/DDBJ whole genome shotgun (WGS) entry which is preliminary data.</text>
</comment>
<feature type="binding site" evidence="11">
    <location>
        <position position="40"/>
    </location>
    <ligand>
        <name>NADP(+)</name>
        <dbReference type="ChEBI" id="CHEBI:58349"/>
    </ligand>
</feature>
<dbReference type="SMART" id="SM00822">
    <property type="entry name" value="PKS_KR"/>
    <property type="match status" value="1"/>
</dbReference>
<dbReference type="EC" id="1.1.1.100" evidence="12"/>
<feature type="active site" description="Proton acceptor" evidence="10">
    <location>
        <position position="157"/>
    </location>
</feature>
<comment type="function">
    <text evidence="1 12">Catalyzes the NADPH-dependent reduction of beta-ketoacyl-ACP substrates to beta-hydroxyacyl-ACP products, the first reductive step in the elongation cycle of fatty acid biosynthesis.</text>
</comment>
<dbReference type="FunFam" id="3.40.50.720:FF:000037">
    <property type="entry name" value="3-oxoacyl-[acyl-carrier-protein] reductase FabG"/>
    <property type="match status" value="1"/>
</dbReference>
<dbReference type="InterPro" id="IPR002347">
    <property type="entry name" value="SDR_fam"/>
</dbReference>
<comment type="subunit">
    <text evidence="12">Homotetramer.</text>
</comment>
<keyword evidence="7 12" id="KW-0560">Oxidoreductase</keyword>
<organism evidence="14 15">
    <name type="scientific">OM182 bacterium MED-G24</name>
    <dbReference type="NCBI Taxonomy" id="1986255"/>
    <lineage>
        <taxon>Bacteria</taxon>
        <taxon>Pseudomonadati</taxon>
        <taxon>Pseudomonadota</taxon>
        <taxon>Gammaproteobacteria</taxon>
        <taxon>OMG group</taxon>
        <taxon>OM182 clade</taxon>
    </lineage>
</organism>
<protein>
    <recommendedName>
        <fullName evidence="12">3-oxoacyl-[acyl-carrier-protein] reductase</fullName>
        <ecNumber evidence="12">1.1.1.100</ecNumber>
    </recommendedName>
</protein>
<evidence type="ECO:0000256" key="7">
    <source>
        <dbReference type="ARBA" id="ARBA00023002"/>
    </source>
</evidence>
<evidence type="ECO:0000256" key="10">
    <source>
        <dbReference type="PIRSR" id="PIRSR611284-1"/>
    </source>
</evidence>
<dbReference type="InterPro" id="IPR020904">
    <property type="entry name" value="Sc_DH/Rdtase_CS"/>
</dbReference>
<dbReference type="InterPro" id="IPR050259">
    <property type="entry name" value="SDR"/>
</dbReference>
<dbReference type="EMBL" id="NTKD01000029">
    <property type="protein sequence ID" value="PDH39093.1"/>
    <property type="molecule type" value="Genomic_DNA"/>
</dbReference>
<feature type="binding site" evidence="11">
    <location>
        <position position="190"/>
    </location>
    <ligand>
        <name>NADP(+)</name>
        <dbReference type="ChEBI" id="CHEBI:58349"/>
    </ligand>
</feature>
<keyword evidence="8 12" id="KW-0443">Lipid metabolism</keyword>
<feature type="binding site" evidence="11">
    <location>
        <begin position="157"/>
        <end position="161"/>
    </location>
    <ligand>
        <name>NADP(+)</name>
        <dbReference type="ChEBI" id="CHEBI:58349"/>
    </ligand>
</feature>
<dbReference type="PANTHER" id="PTHR42879:SF2">
    <property type="entry name" value="3-OXOACYL-[ACYL-CARRIER-PROTEIN] REDUCTASE FABG"/>
    <property type="match status" value="1"/>
</dbReference>
<sequence>MGVPGITDKLAIVTGASRGIGRAIAFDLANAGALVIGTATTEAGADRITESLSDAGNGGHRGYVLNVSDSDSIDHFFEAIKEQQAPLILVNNAGITRDNIAMRMKPDEWDDVIGTNLTAVQRMCRQCLRGMTKARWGRIINISSVVGSMGNAGQSNYAAAKAGMEGFSRALAAELGSRNITVNCIAPGFIGTDMTAGLPDDQREALLERVPLGRLGDPAEISGVVTFMASDAAAYVTGETVHVNGGMYMA</sequence>
<evidence type="ECO:0000256" key="8">
    <source>
        <dbReference type="ARBA" id="ARBA00023098"/>
    </source>
</evidence>
<keyword evidence="5 12" id="KW-0276">Fatty acid metabolism</keyword>
<evidence type="ECO:0000256" key="9">
    <source>
        <dbReference type="ARBA" id="ARBA00023160"/>
    </source>
</evidence>
<dbReference type="CDD" id="cd05333">
    <property type="entry name" value="BKR_SDR_c"/>
    <property type="match status" value="1"/>
</dbReference>
<evidence type="ECO:0000256" key="12">
    <source>
        <dbReference type="RuleBase" id="RU366074"/>
    </source>
</evidence>
<comment type="pathway">
    <text evidence="2 12">Lipid metabolism; fatty acid biosynthesis.</text>
</comment>
<proteinExistence type="inferred from homology"/>
<keyword evidence="9 12" id="KW-0275">Fatty acid biosynthesis</keyword>
<evidence type="ECO:0000256" key="6">
    <source>
        <dbReference type="ARBA" id="ARBA00022857"/>
    </source>
</evidence>
<dbReference type="PROSITE" id="PS00061">
    <property type="entry name" value="ADH_SHORT"/>
    <property type="match status" value="1"/>
</dbReference>
<feature type="binding site" evidence="11">
    <location>
        <begin position="15"/>
        <end position="18"/>
    </location>
    <ligand>
        <name>NADP(+)</name>
        <dbReference type="ChEBI" id="CHEBI:58349"/>
    </ligand>
</feature>
<dbReference type="Pfam" id="PF13561">
    <property type="entry name" value="adh_short_C2"/>
    <property type="match status" value="1"/>
</dbReference>
<evidence type="ECO:0000313" key="15">
    <source>
        <dbReference type="Proteomes" id="UP000219327"/>
    </source>
</evidence>
<keyword evidence="4 12" id="KW-0444">Lipid biosynthesis</keyword>
<evidence type="ECO:0000256" key="3">
    <source>
        <dbReference type="ARBA" id="ARBA00006484"/>
    </source>
</evidence>
<keyword evidence="6 11" id="KW-0521">NADP</keyword>
<evidence type="ECO:0000259" key="13">
    <source>
        <dbReference type="SMART" id="SM00822"/>
    </source>
</evidence>
<dbReference type="InterPro" id="IPR036291">
    <property type="entry name" value="NAD(P)-bd_dom_sf"/>
</dbReference>
<dbReference type="SUPFAM" id="SSF51735">
    <property type="entry name" value="NAD(P)-binding Rossmann-fold domains"/>
    <property type="match status" value="1"/>
</dbReference>
<dbReference type="UniPathway" id="UPA00094"/>
<dbReference type="InterPro" id="IPR011284">
    <property type="entry name" value="3oxo_ACP_reduc"/>
</dbReference>
<dbReference type="AlphaFoldDB" id="A0A2A5WS40"/>
<gene>
    <name evidence="14" type="primary">fabG</name>
    <name evidence="14" type="ORF">CNE99_06170</name>
</gene>
<evidence type="ECO:0000256" key="5">
    <source>
        <dbReference type="ARBA" id="ARBA00022832"/>
    </source>
</evidence>
<reference evidence="14 15" key="1">
    <citation type="submission" date="2017-08" db="EMBL/GenBank/DDBJ databases">
        <title>Fine stratification of microbial communities through a metagenomic profile of the photic zone.</title>
        <authorList>
            <person name="Haro-Moreno J.M."/>
            <person name="Lopez-Perez M."/>
            <person name="De La Torre J."/>
            <person name="Picazo A."/>
            <person name="Camacho A."/>
            <person name="Rodriguez-Valera F."/>
        </authorList>
    </citation>
    <scope>NUCLEOTIDE SEQUENCE [LARGE SCALE GENOMIC DNA]</scope>
    <source>
        <strain evidence="14">MED-G24</strain>
    </source>
</reference>
<feature type="binding site" evidence="11">
    <location>
        <begin position="66"/>
        <end position="67"/>
    </location>
    <ligand>
        <name>NADP(+)</name>
        <dbReference type="ChEBI" id="CHEBI:58349"/>
    </ligand>
</feature>
<comment type="similarity">
    <text evidence="3 12">Belongs to the short-chain dehydrogenases/reductases (SDR) family.</text>
</comment>
<dbReference type="Gene3D" id="3.40.50.720">
    <property type="entry name" value="NAD(P)-binding Rossmann-like Domain"/>
    <property type="match status" value="1"/>
</dbReference>
<dbReference type="NCBIfam" id="NF004197">
    <property type="entry name" value="PRK05653.1-1"/>
    <property type="match status" value="1"/>
</dbReference>
<name>A0A2A5WS40_9GAMM</name>
<accession>A0A2A5WS40</accession>
<dbReference type="PRINTS" id="PR00081">
    <property type="entry name" value="GDHRDH"/>
</dbReference>
<dbReference type="PANTHER" id="PTHR42879">
    <property type="entry name" value="3-OXOACYL-(ACYL-CARRIER-PROTEIN) REDUCTASE"/>
    <property type="match status" value="1"/>
</dbReference>
<dbReference type="Proteomes" id="UP000219327">
    <property type="component" value="Unassembled WGS sequence"/>
</dbReference>
<evidence type="ECO:0000256" key="4">
    <source>
        <dbReference type="ARBA" id="ARBA00022516"/>
    </source>
</evidence>